<reference evidence="5" key="2">
    <citation type="submission" date="2021-09" db="EMBL/GenBank/DDBJ databases">
        <authorList>
            <person name="Gilroy R."/>
        </authorList>
    </citation>
    <scope>NUCLEOTIDE SEQUENCE</scope>
    <source>
        <strain evidence="5">CHK149-3286</strain>
    </source>
</reference>
<dbReference type="PANTHER" id="PTHR40661:SF1">
    <property type="entry name" value="HTH CRO_C1-TYPE DOMAIN-CONTAINING PROTEIN"/>
    <property type="match status" value="1"/>
</dbReference>
<feature type="domain" description="HTH cro/C1-type" evidence="4">
    <location>
        <begin position="14"/>
        <end position="68"/>
    </location>
</feature>
<evidence type="ECO:0000256" key="2">
    <source>
        <dbReference type="ARBA" id="ARBA00023125"/>
    </source>
</evidence>
<keyword evidence="3" id="KW-0804">Transcription</keyword>
<name>A0A921GWN8_9STAP</name>
<dbReference type="SUPFAM" id="SSF47413">
    <property type="entry name" value="lambda repressor-like DNA-binding domains"/>
    <property type="match status" value="1"/>
</dbReference>
<evidence type="ECO:0000256" key="1">
    <source>
        <dbReference type="ARBA" id="ARBA00023015"/>
    </source>
</evidence>
<dbReference type="Proteomes" id="UP000706163">
    <property type="component" value="Unassembled WGS sequence"/>
</dbReference>
<dbReference type="InterPro" id="IPR010982">
    <property type="entry name" value="Lambda_DNA-bd_dom_sf"/>
</dbReference>
<evidence type="ECO:0000256" key="3">
    <source>
        <dbReference type="ARBA" id="ARBA00023163"/>
    </source>
</evidence>
<dbReference type="Gene3D" id="1.10.260.40">
    <property type="entry name" value="lambda repressor-like DNA-binding domains"/>
    <property type="match status" value="1"/>
</dbReference>
<evidence type="ECO:0000313" key="5">
    <source>
        <dbReference type="EMBL" id="HJF67197.1"/>
    </source>
</evidence>
<evidence type="ECO:0000313" key="6">
    <source>
        <dbReference type="Proteomes" id="UP000706163"/>
    </source>
</evidence>
<dbReference type="PANTHER" id="PTHR40661">
    <property type="match status" value="1"/>
</dbReference>
<protein>
    <submittedName>
        <fullName evidence="5">Helix-turn-helix domain-containing protein</fullName>
    </submittedName>
</protein>
<comment type="caution">
    <text evidence="5">The sequence shown here is derived from an EMBL/GenBank/DDBJ whole genome shotgun (WGS) entry which is preliminary data.</text>
</comment>
<accession>A0A921GWN8</accession>
<organism evidence="5 6">
    <name type="scientific">Staphylococcus kloosii</name>
    <dbReference type="NCBI Taxonomy" id="29384"/>
    <lineage>
        <taxon>Bacteria</taxon>
        <taxon>Bacillati</taxon>
        <taxon>Bacillota</taxon>
        <taxon>Bacilli</taxon>
        <taxon>Bacillales</taxon>
        <taxon>Staphylococcaceae</taxon>
        <taxon>Staphylococcus</taxon>
    </lineage>
</organism>
<dbReference type="InterPro" id="IPR001387">
    <property type="entry name" value="Cro/C1-type_HTH"/>
</dbReference>
<dbReference type="EMBL" id="DYVT01000030">
    <property type="protein sequence ID" value="HJF67197.1"/>
    <property type="molecule type" value="Genomic_DNA"/>
</dbReference>
<dbReference type="Pfam" id="PF01381">
    <property type="entry name" value="HTH_3"/>
    <property type="match status" value="1"/>
</dbReference>
<reference evidence="5" key="1">
    <citation type="journal article" date="2021" name="PeerJ">
        <title>Extensive microbial diversity within the chicken gut microbiome revealed by metagenomics and culture.</title>
        <authorList>
            <person name="Gilroy R."/>
            <person name="Ravi A."/>
            <person name="Getino M."/>
            <person name="Pursley I."/>
            <person name="Horton D.L."/>
            <person name="Alikhan N.F."/>
            <person name="Baker D."/>
            <person name="Gharbi K."/>
            <person name="Hall N."/>
            <person name="Watson M."/>
            <person name="Adriaenssens E.M."/>
            <person name="Foster-Nyarko E."/>
            <person name="Jarju S."/>
            <person name="Secka A."/>
            <person name="Antonio M."/>
            <person name="Oren A."/>
            <person name="Chaudhuri R.R."/>
            <person name="La Ragione R."/>
            <person name="Hildebrand F."/>
            <person name="Pallen M.J."/>
        </authorList>
    </citation>
    <scope>NUCLEOTIDE SEQUENCE</scope>
    <source>
        <strain evidence="5">CHK149-3286</strain>
    </source>
</reference>
<dbReference type="PROSITE" id="PS50943">
    <property type="entry name" value="HTH_CROC1"/>
    <property type="match status" value="1"/>
</dbReference>
<evidence type="ECO:0000259" key="4">
    <source>
        <dbReference type="PROSITE" id="PS50943"/>
    </source>
</evidence>
<dbReference type="SMART" id="SM00530">
    <property type="entry name" value="HTH_XRE"/>
    <property type="match status" value="1"/>
</dbReference>
<proteinExistence type="predicted"/>
<keyword evidence="2" id="KW-0238">DNA-binding</keyword>
<dbReference type="GO" id="GO:0003677">
    <property type="term" value="F:DNA binding"/>
    <property type="evidence" value="ECO:0007669"/>
    <property type="project" value="UniProtKB-KW"/>
</dbReference>
<keyword evidence="1" id="KW-0805">Transcription regulation</keyword>
<dbReference type="AlphaFoldDB" id="A0A921GWN8"/>
<sequence>MENKSARTILSENLQTLMKNNNIDQMELAEAIGVSQPTISNWIKETKYPRISKIEDMANYFNVPKSKITENQEVNLSETSFKSIAAHLDGDLTEEEWQEILDYAEFVKSKRKK</sequence>
<dbReference type="CDD" id="cd00093">
    <property type="entry name" value="HTH_XRE"/>
    <property type="match status" value="1"/>
</dbReference>
<dbReference type="RefSeq" id="WP_278674566.1">
    <property type="nucleotide sequence ID" value="NZ_DYVT01000030.1"/>
</dbReference>
<gene>
    <name evidence="5" type="ORF">K8V85_02700</name>
</gene>